<proteinExistence type="predicted"/>
<organism evidence="2 3">
    <name type="scientific">Brassica cretica</name>
    <name type="common">Mustard</name>
    <dbReference type="NCBI Taxonomy" id="69181"/>
    <lineage>
        <taxon>Eukaryota</taxon>
        <taxon>Viridiplantae</taxon>
        <taxon>Streptophyta</taxon>
        <taxon>Embryophyta</taxon>
        <taxon>Tracheophyta</taxon>
        <taxon>Spermatophyta</taxon>
        <taxon>Magnoliopsida</taxon>
        <taxon>eudicotyledons</taxon>
        <taxon>Gunneridae</taxon>
        <taxon>Pentapetalae</taxon>
        <taxon>rosids</taxon>
        <taxon>malvids</taxon>
        <taxon>Brassicales</taxon>
        <taxon>Brassicaceae</taxon>
        <taxon>Brassiceae</taxon>
        <taxon>Brassica</taxon>
    </lineage>
</organism>
<feature type="region of interest" description="Disordered" evidence="1">
    <location>
        <begin position="110"/>
        <end position="131"/>
    </location>
</feature>
<sequence length="257" mass="28791">MDPIESIDYDGFETYNGNTTHVDHGWKKVVYPKRHRKQKPADQTATNGKNVNVANGDNVFRSLEEQAEDRRKRILAAKMAAVDVEDEPNGSRSYGYDGSDDEIAAMNEKKKAEETKKPKPKKEKKPKVSLPEAAAKIDPSNLEAFLIEASEAYATQPEIQLMRFADYFGRALSGVSSVQFPWSTKHQWIGSTNVQLKPLEGLCCGRLIVFSQTWQLIKEVLKVGRKVHNRLLPNLSLRFISQILSSSNGTQNASSPN</sequence>
<dbReference type="PANTHER" id="PTHR13448">
    <property type="entry name" value="TRANSMEMBRANE PROTEIN 214"/>
    <property type="match status" value="1"/>
</dbReference>
<evidence type="ECO:0000313" key="2">
    <source>
        <dbReference type="EMBL" id="KAF3535541.1"/>
    </source>
</evidence>
<feature type="compositionally biased region" description="Basic residues" evidence="1">
    <location>
        <begin position="118"/>
        <end position="127"/>
    </location>
</feature>
<feature type="compositionally biased region" description="Polar residues" evidence="1">
    <location>
        <begin position="41"/>
        <end position="55"/>
    </location>
</feature>
<protein>
    <submittedName>
        <fullName evidence="2">Uncharacterized protein</fullName>
    </submittedName>
</protein>
<dbReference type="AlphaFoldDB" id="A0A8S9Q3R3"/>
<evidence type="ECO:0000313" key="3">
    <source>
        <dbReference type="Proteomes" id="UP000712600"/>
    </source>
</evidence>
<dbReference type="EMBL" id="QGKX02001290">
    <property type="protein sequence ID" value="KAF3535541.1"/>
    <property type="molecule type" value="Genomic_DNA"/>
</dbReference>
<gene>
    <name evidence="2" type="ORF">F2Q69_00020475</name>
</gene>
<name>A0A8S9Q3R3_BRACR</name>
<dbReference type="Proteomes" id="UP000712600">
    <property type="component" value="Unassembled WGS sequence"/>
</dbReference>
<dbReference type="InterPro" id="IPR019308">
    <property type="entry name" value="TMEM214"/>
</dbReference>
<accession>A0A8S9Q3R3</accession>
<dbReference type="PANTHER" id="PTHR13448:SF14">
    <property type="entry name" value="F26K24.17 PROTEIN"/>
    <property type="match status" value="1"/>
</dbReference>
<comment type="caution">
    <text evidence="2">The sequence shown here is derived from an EMBL/GenBank/DDBJ whole genome shotgun (WGS) entry which is preliminary data.</text>
</comment>
<dbReference type="GO" id="GO:0005794">
    <property type="term" value="C:Golgi apparatus"/>
    <property type="evidence" value="ECO:0007669"/>
    <property type="project" value="TreeGrafter"/>
</dbReference>
<evidence type="ECO:0000256" key="1">
    <source>
        <dbReference type="SAM" id="MobiDB-lite"/>
    </source>
</evidence>
<feature type="region of interest" description="Disordered" evidence="1">
    <location>
        <begin position="33"/>
        <end position="58"/>
    </location>
</feature>
<dbReference type="GO" id="GO:0005783">
    <property type="term" value="C:endoplasmic reticulum"/>
    <property type="evidence" value="ECO:0007669"/>
    <property type="project" value="TreeGrafter"/>
</dbReference>
<reference evidence="2" key="1">
    <citation type="submission" date="2019-12" db="EMBL/GenBank/DDBJ databases">
        <title>Genome sequencing and annotation of Brassica cretica.</title>
        <authorList>
            <person name="Studholme D.J."/>
            <person name="Sarris P."/>
        </authorList>
    </citation>
    <scope>NUCLEOTIDE SEQUENCE</scope>
    <source>
        <strain evidence="2">PFS-109/04</strain>
        <tissue evidence="2">Leaf</tissue>
    </source>
</reference>